<feature type="compositionally biased region" description="Acidic residues" evidence="7">
    <location>
        <begin position="78"/>
        <end position="100"/>
    </location>
</feature>
<protein>
    <recommendedName>
        <fullName evidence="1">RNA-directed DNA polymerase</fullName>
        <ecNumber evidence="1">2.7.7.49</ecNumber>
    </recommendedName>
</protein>
<evidence type="ECO:0000256" key="5">
    <source>
        <dbReference type="ARBA" id="ARBA00022759"/>
    </source>
</evidence>
<dbReference type="SUPFAM" id="SSF53098">
    <property type="entry name" value="Ribonuclease H-like"/>
    <property type="match status" value="2"/>
</dbReference>
<evidence type="ECO:0000256" key="4">
    <source>
        <dbReference type="ARBA" id="ARBA00022722"/>
    </source>
</evidence>
<dbReference type="InterPro" id="IPR021109">
    <property type="entry name" value="Peptidase_aspartic_dom_sf"/>
</dbReference>
<evidence type="ECO:0000259" key="8">
    <source>
        <dbReference type="PROSITE" id="PS50879"/>
    </source>
</evidence>
<dbReference type="PANTHER" id="PTHR37984">
    <property type="entry name" value="PROTEIN CBG26694"/>
    <property type="match status" value="1"/>
</dbReference>
<dbReference type="InterPro" id="IPR036397">
    <property type="entry name" value="RNaseH_sf"/>
</dbReference>
<keyword evidence="11" id="KW-1185">Reference proteome</keyword>
<dbReference type="GO" id="GO:0003676">
    <property type="term" value="F:nucleic acid binding"/>
    <property type="evidence" value="ECO:0007669"/>
    <property type="project" value="InterPro"/>
</dbReference>
<evidence type="ECO:0000256" key="2">
    <source>
        <dbReference type="ARBA" id="ARBA00022679"/>
    </source>
</evidence>
<dbReference type="Pfam" id="PF00078">
    <property type="entry name" value="RVT_1"/>
    <property type="match status" value="1"/>
</dbReference>
<dbReference type="CDD" id="cd00303">
    <property type="entry name" value="retropepsin_like"/>
    <property type="match status" value="1"/>
</dbReference>
<dbReference type="GO" id="GO:0003964">
    <property type="term" value="F:RNA-directed DNA polymerase activity"/>
    <property type="evidence" value="ECO:0007669"/>
    <property type="project" value="UniProtKB-EC"/>
</dbReference>
<organism evidence="10 11">
    <name type="scientific">Parthenolecanium corni</name>
    <dbReference type="NCBI Taxonomy" id="536013"/>
    <lineage>
        <taxon>Eukaryota</taxon>
        <taxon>Metazoa</taxon>
        <taxon>Ecdysozoa</taxon>
        <taxon>Arthropoda</taxon>
        <taxon>Hexapoda</taxon>
        <taxon>Insecta</taxon>
        <taxon>Pterygota</taxon>
        <taxon>Neoptera</taxon>
        <taxon>Paraneoptera</taxon>
        <taxon>Hemiptera</taxon>
        <taxon>Sternorrhyncha</taxon>
        <taxon>Coccoidea</taxon>
        <taxon>Coccidae</taxon>
        <taxon>Parthenolecanium</taxon>
    </lineage>
</organism>
<dbReference type="GO" id="GO:0004523">
    <property type="term" value="F:RNA-DNA hybrid ribonuclease activity"/>
    <property type="evidence" value="ECO:0007669"/>
    <property type="project" value="InterPro"/>
</dbReference>
<gene>
    <name evidence="10" type="ORF">V9T40_008688</name>
</gene>
<dbReference type="Proteomes" id="UP001367676">
    <property type="component" value="Unassembled WGS sequence"/>
</dbReference>
<dbReference type="InterPro" id="IPR000477">
    <property type="entry name" value="RT_dom"/>
</dbReference>
<dbReference type="EC" id="2.7.7.49" evidence="1"/>
<dbReference type="EMBL" id="JBBCAQ010000010">
    <property type="protein sequence ID" value="KAK7601247.1"/>
    <property type="molecule type" value="Genomic_DNA"/>
</dbReference>
<comment type="caution">
    <text evidence="10">The sequence shown here is derived from an EMBL/GenBank/DDBJ whole genome shotgun (WGS) entry which is preliminary data.</text>
</comment>
<feature type="domain" description="RNase H type-1" evidence="8">
    <location>
        <begin position="1927"/>
        <end position="2072"/>
    </location>
</feature>
<feature type="region of interest" description="Disordered" evidence="7">
    <location>
        <begin position="481"/>
        <end position="568"/>
    </location>
</feature>
<keyword evidence="3" id="KW-0548">Nucleotidyltransferase</keyword>
<keyword evidence="5" id="KW-0378">Hydrolase</keyword>
<dbReference type="CDD" id="cd01647">
    <property type="entry name" value="RT_LTR"/>
    <property type="match status" value="1"/>
</dbReference>
<dbReference type="PANTHER" id="PTHR37984:SF5">
    <property type="entry name" value="PROTEIN NYNRIN-LIKE"/>
    <property type="match status" value="1"/>
</dbReference>
<dbReference type="GO" id="GO:0006310">
    <property type="term" value="P:DNA recombination"/>
    <property type="evidence" value="ECO:0007669"/>
    <property type="project" value="UniProtKB-KW"/>
</dbReference>
<dbReference type="InterPro" id="IPR001584">
    <property type="entry name" value="Integrase_cat-core"/>
</dbReference>
<dbReference type="Gene3D" id="3.10.10.10">
    <property type="entry name" value="HIV Type 1 Reverse Transcriptase, subunit A, domain 1"/>
    <property type="match status" value="1"/>
</dbReference>
<dbReference type="Gene3D" id="3.30.70.270">
    <property type="match status" value="2"/>
</dbReference>
<dbReference type="Pfam" id="PF00075">
    <property type="entry name" value="RNase_H"/>
    <property type="match status" value="1"/>
</dbReference>
<evidence type="ECO:0000259" key="9">
    <source>
        <dbReference type="PROSITE" id="PS50994"/>
    </source>
</evidence>
<dbReference type="PROSITE" id="PS50994">
    <property type="entry name" value="INTEGRASE"/>
    <property type="match status" value="1"/>
</dbReference>
<dbReference type="InterPro" id="IPR012337">
    <property type="entry name" value="RNaseH-like_sf"/>
</dbReference>
<evidence type="ECO:0000313" key="10">
    <source>
        <dbReference type="EMBL" id="KAK7601247.1"/>
    </source>
</evidence>
<feature type="compositionally biased region" description="Basic and acidic residues" evidence="7">
    <location>
        <begin position="556"/>
        <end position="566"/>
    </location>
</feature>
<dbReference type="Gene3D" id="3.30.420.10">
    <property type="entry name" value="Ribonuclease H-like superfamily/Ribonuclease H"/>
    <property type="match status" value="2"/>
</dbReference>
<name>A0AAN9Y846_9HEMI</name>
<dbReference type="InterPro" id="IPR000588">
    <property type="entry name" value="Pept_A3A"/>
</dbReference>
<accession>A0AAN9Y846</accession>
<dbReference type="Pfam" id="PF00665">
    <property type="entry name" value="rve"/>
    <property type="match status" value="1"/>
</dbReference>
<keyword evidence="6" id="KW-0233">DNA recombination</keyword>
<dbReference type="Gene3D" id="2.40.70.10">
    <property type="entry name" value="Acid Proteases"/>
    <property type="match status" value="1"/>
</dbReference>
<evidence type="ECO:0000256" key="3">
    <source>
        <dbReference type="ARBA" id="ARBA00022695"/>
    </source>
</evidence>
<feature type="domain" description="Integrase catalytic" evidence="9">
    <location>
        <begin position="1700"/>
        <end position="1875"/>
    </location>
</feature>
<dbReference type="PROSITE" id="PS50879">
    <property type="entry name" value="RNASE_H_1"/>
    <property type="match status" value="1"/>
</dbReference>
<keyword evidence="4" id="KW-0540">Nuclease</keyword>
<dbReference type="GO" id="GO:0006508">
    <property type="term" value="P:proteolysis"/>
    <property type="evidence" value="ECO:0007669"/>
    <property type="project" value="InterPro"/>
</dbReference>
<reference evidence="10 11" key="1">
    <citation type="submission" date="2024-03" db="EMBL/GenBank/DDBJ databases">
        <title>Adaptation during the transition from Ophiocordyceps entomopathogen to insect associate is accompanied by gene loss and intensified selection.</title>
        <authorList>
            <person name="Ward C.M."/>
            <person name="Onetto C.A."/>
            <person name="Borneman A.R."/>
        </authorList>
    </citation>
    <scope>NUCLEOTIDE SEQUENCE [LARGE SCALE GENOMIC DNA]</scope>
    <source>
        <strain evidence="10">AWRI1</strain>
        <tissue evidence="10">Single Adult Female</tissue>
    </source>
</reference>
<dbReference type="GO" id="GO:0042575">
    <property type="term" value="C:DNA polymerase complex"/>
    <property type="evidence" value="ECO:0007669"/>
    <property type="project" value="UniProtKB-ARBA"/>
</dbReference>
<dbReference type="SUPFAM" id="SSF50630">
    <property type="entry name" value="Acid proteases"/>
    <property type="match status" value="1"/>
</dbReference>
<dbReference type="InterPro" id="IPR043128">
    <property type="entry name" value="Rev_trsase/Diguanyl_cyclase"/>
</dbReference>
<proteinExistence type="predicted"/>
<dbReference type="InterPro" id="IPR050951">
    <property type="entry name" value="Retrovirus_Pol_polyprotein"/>
</dbReference>
<dbReference type="InterPro" id="IPR002156">
    <property type="entry name" value="RNaseH_domain"/>
</dbReference>
<dbReference type="Gene3D" id="1.10.340.70">
    <property type="match status" value="1"/>
</dbReference>
<evidence type="ECO:0000256" key="1">
    <source>
        <dbReference type="ARBA" id="ARBA00012493"/>
    </source>
</evidence>
<dbReference type="InterPro" id="IPR043502">
    <property type="entry name" value="DNA/RNA_pol_sf"/>
</dbReference>
<sequence length="2192" mass="251580">MNDPESGAGGSGNSSDRNSICFTPNSLQVARALQVAWEAVPQNKPLTRRMARELNIQLPPASSVAERIRQRRNSLTDNDQELDVNEIENEDDNAEDEDQELTADELHKTSPAFQYFKIDNEKATEINNELVVINHKLEKIASIVGNLKEIDEKNPTISDLTKQYIELYKKGLEMSQNYLEEFTKEGQTPPSSLFTPILPDWDKERRSNSVISQNNGRLSRLAHLTFRPIPTPVIRPTPTRLLTTNDAPAFTRPISTNMNKQREQNDEVLSSVNGLQHAIVMSMRLQHDLTAVNSLKPYTMEAQSPIEFIERFDRAVFGSALTEVDKKRCFVNLIKISMRKWAPGLTLETHTLEDFKQAFLKEFFSRDAQLEVNAQFMASKPPGKRAQLLEYYDSWFEKLSHLNKPKRDVEEILLELSRKAPETIKMSLRASRYDSYTEFRQKVKDLTFGLDNVGGRASSPTRDYKDKSWNKNKFQKNFIGARSPQDEHNNDGAFAIQPNVTSDKKLSEAQPRSETSRRTGAVTNRGQHYRRGQRTNVRPPPQKAEERGITPTCSVDDTKPTNDKYETNNSKAQGRTLIEQQFPRQSNYRTRNLFDYTNEADPLQPIHPRTCCNPKWRNRNIEEIDTWESQDKEKQDDDTNKRRFYFKLDEVEVIGDLSAFSIAKTKGVVGKDNDVKCFLSTFSFITIQYLYTHIQKMKKVRERVFLTIGLCDQFFPPHDITNFQKYYQLILTELKKKGARDILILLPPPYFRNQSLLDYQFYEQIRSVILQSKSVTNHILNLDYLFFTFKEAKHGILGLKEGQDGAKYINIDVRSESFQIMKNSRRFFLSGEVSNMIAHEVRSFAAGLRERDGQQSLTNTSINNISTRRKDIFMHLRMDFKELEVLALIDTGASLGVMRRDFCQTLMTNCPNQIRLHRLPKPLQIKVANEATMEIDDLVMTIFYITETTQVISYFLIAPALVQKVIIGMNFLKHYKAVIDCATNELSLKLTNNKIITVKTSNFMDEVDSITIDEMNLISFVEEDAETIYTDDHELVSMIDHVQPLRNELVSRIDKAVQNKILTPEQGNKTLAIIIPLAHVYGPATGRYQWGKIELDLSITERWKVKKYGTPIIYLEPIRKEIKELLKNDLIIVGDSPWIHPIVVNQKPDGSIRICIDAYALNLLLTPLHHDTKKVENILFEPSTGPFFSSFDFAQGFLQIPLTEKTSKFLAFQFEGVTYLPKTLPFGTSVSSSVFNKVDEVELVSDKYVRTYVDDVLIQTPTFEKHLEQLELIHKNILSSGMTLSLKKSSIFTKSIKYLGHTLSDGCITKNFKKKAFFEEFEKKYLNSDKVFKFTSKKVVQKLVGFLNWFSRFLPNFAKDIEPFLDLIRSPPPFKPTEIHTKAYFSLKEKFLHDFVLHQIRLDRPFYIKILADELWATGCIFQRSDSGELHIITMISLRYPESALNKVCELKKYYALYSTLTRYKDLLSASKIIIDRDIGNIVKKYRETVEVNGVIAKWYTTIISFNIDASGQSETEFNNILGILKQFDNIHAEAGEGHVESNTEACEGLMNLVLENYEPLELATTGHEVIQKQALKFVPHLLLEELSSALENIKDQQLNDPFCKKVMESLKDCEKTDIKFKIRQETLHKVTNDEFWLLVIPKHMGPDVIRYLHQVYCHPGVLKTILIFKRQFYLKGVDALVTTIVGECIDCKHNKISSRHCEPTFQSTIVGEVGTLFVDHFGPFPIKKGGVQAVFVAMDRLSGYVRYEPVRALSADATIRAMDRVIEHFDELQVKVHTVISDNAPCFRSVKWGDFLRKKSVRVKFVSPYNAGANAVERQMRELGTGLRLRLNVGGQEADSHRHWDSEIKFLQDSSNSIPKKHGYSPNQILGIPDKSRDPLQTYPIHCPDPLQIAKEKVNSITTFWDHIDHSNIKICKNNLHFNFDKNGYIVIYVDGASKMSHNKSQPISAYSIWFQPTHRANCAKVIEPGMTNNQAELVAMIMALRKAREHQLQKVKIMSDSNYITSLWDEGELSHTNPKLITYENQELFGILVDLISTFEKDNLKISHIHGHTIDFGNLEADFWASHVINECQRYREILEEGVNSDIRENIMRVVVAFQKTECETTQHKQLTSGTSLAKFQIGDVVSLKNHALSQAGYGITKKFLPKYTGQFIVIGDLGPNCYKLQNSERDDQIITANIRQLLLIRRESS</sequence>
<dbReference type="SUPFAM" id="SSF56672">
    <property type="entry name" value="DNA/RNA polymerases"/>
    <property type="match status" value="1"/>
</dbReference>
<dbReference type="GO" id="GO:0015074">
    <property type="term" value="P:DNA integration"/>
    <property type="evidence" value="ECO:0007669"/>
    <property type="project" value="InterPro"/>
</dbReference>
<dbReference type="Pfam" id="PF17921">
    <property type="entry name" value="Integrase_H2C2"/>
    <property type="match status" value="1"/>
</dbReference>
<keyword evidence="5" id="KW-0255">Endonuclease</keyword>
<evidence type="ECO:0000313" key="11">
    <source>
        <dbReference type="Proteomes" id="UP001367676"/>
    </source>
</evidence>
<dbReference type="Pfam" id="PF02160">
    <property type="entry name" value="Peptidase_A3"/>
    <property type="match status" value="1"/>
</dbReference>
<keyword evidence="2" id="KW-0808">Transferase</keyword>
<dbReference type="GO" id="GO:0004190">
    <property type="term" value="F:aspartic-type endopeptidase activity"/>
    <property type="evidence" value="ECO:0007669"/>
    <property type="project" value="InterPro"/>
</dbReference>
<evidence type="ECO:0000256" key="7">
    <source>
        <dbReference type="SAM" id="MobiDB-lite"/>
    </source>
</evidence>
<dbReference type="InterPro" id="IPR041588">
    <property type="entry name" value="Integrase_H2C2"/>
</dbReference>
<evidence type="ECO:0000256" key="6">
    <source>
        <dbReference type="ARBA" id="ARBA00023172"/>
    </source>
</evidence>
<feature type="region of interest" description="Disordered" evidence="7">
    <location>
        <begin position="62"/>
        <end position="100"/>
    </location>
</feature>